<sequence>MSEYGDDPFPIDLEELRNKLLAVELVSDDDEDEDDEDGYEDNYLKDAKLFGDGFSELYPIMNSMKIYSDSDSDTEAEGKLTLIIK</sequence>
<evidence type="ECO:0000313" key="2">
    <source>
        <dbReference type="Proteomes" id="UP001378960"/>
    </source>
</evidence>
<name>A0AAV5QZN7_PICKL</name>
<protein>
    <submittedName>
        <fullName evidence="1">Uncharacterized protein</fullName>
    </submittedName>
</protein>
<gene>
    <name evidence="1" type="ORF">DAPK24_012250</name>
</gene>
<dbReference type="Proteomes" id="UP001378960">
    <property type="component" value="Unassembled WGS sequence"/>
</dbReference>
<proteinExistence type="predicted"/>
<comment type="caution">
    <text evidence="1">The sequence shown here is derived from an EMBL/GenBank/DDBJ whole genome shotgun (WGS) entry which is preliminary data.</text>
</comment>
<accession>A0AAV5QZN7</accession>
<evidence type="ECO:0000313" key="1">
    <source>
        <dbReference type="EMBL" id="GMM44650.1"/>
    </source>
</evidence>
<reference evidence="1 2" key="1">
    <citation type="journal article" date="2023" name="Elife">
        <title>Identification of key yeast species and microbe-microbe interactions impacting larval growth of Drosophila in the wild.</title>
        <authorList>
            <person name="Mure A."/>
            <person name="Sugiura Y."/>
            <person name="Maeda R."/>
            <person name="Honda K."/>
            <person name="Sakurai N."/>
            <person name="Takahashi Y."/>
            <person name="Watada M."/>
            <person name="Katoh T."/>
            <person name="Gotoh A."/>
            <person name="Gotoh Y."/>
            <person name="Taniguchi I."/>
            <person name="Nakamura K."/>
            <person name="Hayashi T."/>
            <person name="Katayama T."/>
            <person name="Uemura T."/>
            <person name="Hattori Y."/>
        </authorList>
    </citation>
    <scope>NUCLEOTIDE SEQUENCE [LARGE SCALE GENOMIC DNA]</scope>
    <source>
        <strain evidence="1 2">PK-24</strain>
    </source>
</reference>
<organism evidence="1 2">
    <name type="scientific">Pichia kluyveri</name>
    <name type="common">Yeast</name>
    <dbReference type="NCBI Taxonomy" id="36015"/>
    <lineage>
        <taxon>Eukaryota</taxon>
        <taxon>Fungi</taxon>
        <taxon>Dikarya</taxon>
        <taxon>Ascomycota</taxon>
        <taxon>Saccharomycotina</taxon>
        <taxon>Pichiomycetes</taxon>
        <taxon>Pichiales</taxon>
        <taxon>Pichiaceae</taxon>
        <taxon>Pichia</taxon>
    </lineage>
</organism>
<dbReference type="EMBL" id="BTGB01000001">
    <property type="protein sequence ID" value="GMM44650.1"/>
    <property type="molecule type" value="Genomic_DNA"/>
</dbReference>
<keyword evidence="2" id="KW-1185">Reference proteome</keyword>
<dbReference type="AlphaFoldDB" id="A0AAV5QZN7"/>